<evidence type="ECO:0000313" key="3">
    <source>
        <dbReference type="Proteomes" id="UP000762676"/>
    </source>
</evidence>
<comment type="caution">
    <text evidence="2">The sequence shown here is derived from an EMBL/GenBank/DDBJ whole genome shotgun (WGS) entry which is preliminary data.</text>
</comment>
<dbReference type="EMBL" id="BMAT01008927">
    <property type="protein sequence ID" value="GFR95460.1"/>
    <property type="molecule type" value="Genomic_DNA"/>
</dbReference>
<protein>
    <submittedName>
        <fullName evidence="2">Uncharacterized protein</fullName>
    </submittedName>
</protein>
<feature type="region of interest" description="Disordered" evidence="1">
    <location>
        <begin position="62"/>
        <end position="96"/>
    </location>
</feature>
<evidence type="ECO:0000313" key="2">
    <source>
        <dbReference type="EMBL" id="GFR95460.1"/>
    </source>
</evidence>
<gene>
    <name evidence="2" type="ORF">ElyMa_004429300</name>
</gene>
<name>A0AAV4HF50_9GAST</name>
<dbReference type="AlphaFoldDB" id="A0AAV4HF50"/>
<reference evidence="2 3" key="1">
    <citation type="journal article" date="2021" name="Elife">
        <title>Chloroplast acquisition without the gene transfer in kleptoplastic sea slugs, Plakobranchus ocellatus.</title>
        <authorList>
            <person name="Maeda T."/>
            <person name="Takahashi S."/>
            <person name="Yoshida T."/>
            <person name="Shimamura S."/>
            <person name="Takaki Y."/>
            <person name="Nagai Y."/>
            <person name="Toyoda A."/>
            <person name="Suzuki Y."/>
            <person name="Arimoto A."/>
            <person name="Ishii H."/>
            <person name="Satoh N."/>
            <person name="Nishiyama T."/>
            <person name="Hasebe M."/>
            <person name="Maruyama T."/>
            <person name="Minagawa J."/>
            <person name="Obokata J."/>
            <person name="Shigenobu S."/>
        </authorList>
    </citation>
    <scope>NUCLEOTIDE SEQUENCE [LARGE SCALE GENOMIC DNA]</scope>
</reference>
<sequence length="96" mass="10788">MLERRNAKLVGRAPSAAIDITRHGKLENSDVQCLLEHRQSVEYLTLIWTTLTKVLRPDNYTEATTSSSVYPDDKISGASSVQLNQPPFSQSVVTRW</sequence>
<evidence type="ECO:0000256" key="1">
    <source>
        <dbReference type="SAM" id="MobiDB-lite"/>
    </source>
</evidence>
<keyword evidence="3" id="KW-1185">Reference proteome</keyword>
<dbReference type="Proteomes" id="UP000762676">
    <property type="component" value="Unassembled WGS sequence"/>
</dbReference>
<accession>A0AAV4HF50</accession>
<feature type="compositionally biased region" description="Polar residues" evidence="1">
    <location>
        <begin position="77"/>
        <end position="96"/>
    </location>
</feature>
<proteinExistence type="predicted"/>
<organism evidence="2 3">
    <name type="scientific">Elysia marginata</name>
    <dbReference type="NCBI Taxonomy" id="1093978"/>
    <lineage>
        <taxon>Eukaryota</taxon>
        <taxon>Metazoa</taxon>
        <taxon>Spiralia</taxon>
        <taxon>Lophotrochozoa</taxon>
        <taxon>Mollusca</taxon>
        <taxon>Gastropoda</taxon>
        <taxon>Heterobranchia</taxon>
        <taxon>Euthyneura</taxon>
        <taxon>Panpulmonata</taxon>
        <taxon>Sacoglossa</taxon>
        <taxon>Placobranchoidea</taxon>
        <taxon>Plakobranchidae</taxon>
        <taxon>Elysia</taxon>
    </lineage>
</organism>